<dbReference type="PANTHER" id="PTHR24346">
    <property type="entry name" value="MAP/MICROTUBULE AFFINITY-REGULATING KINASE"/>
    <property type="match status" value="1"/>
</dbReference>
<feature type="region of interest" description="Disordered" evidence="6">
    <location>
        <begin position="1"/>
        <end position="21"/>
    </location>
</feature>
<dbReference type="SUPFAM" id="SSF56112">
    <property type="entry name" value="Protein kinase-like (PK-like)"/>
    <property type="match status" value="1"/>
</dbReference>
<keyword evidence="9" id="KW-1185">Reference proteome</keyword>
<feature type="compositionally biased region" description="Gly residues" evidence="6">
    <location>
        <begin position="349"/>
        <end position="364"/>
    </location>
</feature>
<feature type="compositionally biased region" description="Polar residues" evidence="6">
    <location>
        <begin position="308"/>
        <end position="317"/>
    </location>
</feature>
<keyword evidence="2" id="KW-0808">Transferase</keyword>
<dbReference type="PANTHER" id="PTHR24346:SF82">
    <property type="entry name" value="KP78A-RELATED"/>
    <property type="match status" value="1"/>
</dbReference>
<feature type="region of interest" description="Disordered" evidence="6">
    <location>
        <begin position="378"/>
        <end position="401"/>
    </location>
</feature>
<dbReference type="GO" id="GO:0005737">
    <property type="term" value="C:cytoplasm"/>
    <property type="evidence" value="ECO:0007669"/>
    <property type="project" value="TreeGrafter"/>
</dbReference>
<feature type="compositionally biased region" description="Basic and acidic residues" evidence="6">
    <location>
        <begin position="278"/>
        <end position="291"/>
    </location>
</feature>
<dbReference type="Pfam" id="PF00069">
    <property type="entry name" value="Pkinase"/>
    <property type="match status" value="1"/>
</dbReference>
<protein>
    <recommendedName>
        <fullName evidence="7">Protein kinase domain-containing protein</fullName>
    </recommendedName>
</protein>
<keyword evidence="4" id="KW-0418">Kinase</keyword>
<reference evidence="8" key="2">
    <citation type="submission" date="2022-10" db="EMBL/GenBank/DDBJ databases">
        <authorList>
            <consortium name="ENA_rothamsted_submissions"/>
            <consortium name="culmorum"/>
            <person name="King R."/>
        </authorList>
    </citation>
    <scope>NUCLEOTIDE SEQUENCE</scope>
</reference>
<keyword evidence="5" id="KW-0067">ATP-binding</keyword>
<sequence>MPNAKTASKSSGDSELEGDRDTADAANKATYDVVAVDVKNDIFVVVVRFCRILLKFIAEKKKKKQTNRHTGANTLTRGAEKTDDDGVGSQIKIVDFGLSNLWSPDNPLRTHCGSPEYAAPELFITGKQYGAEVDLWSLGIILYGMVLGQLPFVTARGSTATSQERRKKLVAQINRGLSTHHRRALAPFSPEFRGLMSRLLVSDAAKRITVKELTAHAWITERGRRLVRSWPLKEVDANWRNKLSQTKPRKKEPQPQPQLLPPKQRPCTVQPTPSTAAPEKRRPLPDCRLLPDYRTIQSPNLRRKAYSATVTPKTNRPFSPPPTREGKRSLEAERARVEAGRARVEAGDGPRGGGEKGGAAGGGRSVATQHCCRVTVSRSVSKTTEKHRQGNAKSTQIRKREDSCWDACGGDSTRAVTAVPYPPGRKPAIYDPIARSIADYVVNNVPHKLPSVDQTNNQYVHLATPTRIAKWTGICSFFDWSVSGQFIARSPLTVLSGQTPDQTARGD</sequence>
<name>A0A9N9X3V8_PHACE</name>
<dbReference type="PROSITE" id="PS50011">
    <property type="entry name" value="PROTEIN_KINASE_DOM"/>
    <property type="match status" value="1"/>
</dbReference>
<evidence type="ECO:0000313" key="8">
    <source>
        <dbReference type="EMBL" id="CAG9821676.1"/>
    </source>
</evidence>
<dbReference type="InterPro" id="IPR000719">
    <property type="entry name" value="Prot_kinase_dom"/>
</dbReference>
<keyword evidence="1" id="KW-0723">Serine/threonine-protein kinase</keyword>
<evidence type="ECO:0000259" key="7">
    <source>
        <dbReference type="PROSITE" id="PS50011"/>
    </source>
</evidence>
<reference evidence="8" key="1">
    <citation type="submission" date="2022-01" db="EMBL/GenBank/DDBJ databases">
        <authorList>
            <person name="King R."/>
        </authorList>
    </citation>
    <scope>NUCLEOTIDE SEQUENCE</scope>
</reference>
<feature type="region of interest" description="Disordered" evidence="6">
    <location>
        <begin position="239"/>
        <end position="366"/>
    </location>
</feature>
<dbReference type="GO" id="GO:0005524">
    <property type="term" value="F:ATP binding"/>
    <property type="evidence" value="ECO:0007669"/>
    <property type="project" value="UniProtKB-KW"/>
</dbReference>
<evidence type="ECO:0000256" key="4">
    <source>
        <dbReference type="ARBA" id="ARBA00022777"/>
    </source>
</evidence>
<proteinExistence type="predicted"/>
<accession>A0A9N9X3V8</accession>
<feature type="compositionally biased region" description="Polar residues" evidence="6">
    <location>
        <begin position="1"/>
        <end position="13"/>
    </location>
</feature>
<evidence type="ECO:0000256" key="1">
    <source>
        <dbReference type="ARBA" id="ARBA00022527"/>
    </source>
</evidence>
<evidence type="ECO:0000256" key="6">
    <source>
        <dbReference type="SAM" id="MobiDB-lite"/>
    </source>
</evidence>
<dbReference type="EMBL" id="OU896711">
    <property type="protein sequence ID" value="CAG9821676.1"/>
    <property type="molecule type" value="Genomic_DNA"/>
</dbReference>
<dbReference type="Gene3D" id="1.10.510.10">
    <property type="entry name" value="Transferase(Phosphotransferase) domain 1"/>
    <property type="match status" value="1"/>
</dbReference>
<dbReference type="AlphaFoldDB" id="A0A9N9X3V8"/>
<organism evidence="8 9">
    <name type="scientific">Phaedon cochleariae</name>
    <name type="common">Mustard beetle</name>
    <dbReference type="NCBI Taxonomy" id="80249"/>
    <lineage>
        <taxon>Eukaryota</taxon>
        <taxon>Metazoa</taxon>
        <taxon>Ecdysozoa</taxon>
        <taxon>Arthropoda</taxon>
        <taxon>Hexapoda</taxon>
        <taxon>Insecta</taxon>
        <taxon>Pterygota</taxon>
        <taxon>Neoptera</taxon>
        <taxon>Endopterygota</taxon>
        <taxon>Coleoptera</taxon>
        <taxon>Polyphaga</taxon>
        <taxon>Cucujiformia</taxon>
        <taxon>Chrysomeloidea</taxon>
        <taxon>Chrysomelidae</taxon>
        <taxon>Chrysomelinae</taxon>
        <taxon>Chrysomelini</taxon>
        <taxon>Phaedon</taxon>
    </lineage>
</organism>
<evidence type="ECO:0000313" key="9">
    <source>
        <dbReference type="Proteomes" id="UP001153737"/>
    </source>
</evidence>
<evidence type="ECO:0000256" key="5">
    <source>
        <dbReference type="ARBA" id="ARBA00022840"/>
    </source>
</evidence>
<evidence type="ECO:0000256" key="2">
    <source>
        <dbReference type="ARBA" id="ARBA00022679"/>
    </source>
</evidence>
<dbReference type="InterPro" id="IPR011009">
    <property type="entry name" value="Kinase-like_dom_sf"/>
</dbReference>
<keyword evidence="3" id="KW-0547">Nucleotide-binding</keyword>
<gene>
    <name evidence="8" type="ORF">PHAECO_LOCUS9174</name>
</gene>
<dbReference type="GO" id="GO:0004674">
    <property type="term" value="F:protein serine/threonine kinase activity"/>
    <property type="evidence" value="ECO:0007669"/>
    <property type="project" value="UniProtKB-KW"/>
</dbReference>
<evidence type="ECO:0000256" key="3">
    <source>
        <dbReference type="ARBA" id="ARBA00022741"/>
    </source>
</evidence>
<dbReference type="Proteomes" id="UP001153737">
    <property type="component" value="Chromosome 5"/>
</dbReference>
<feature type="compositionally biased region" description="Basic and acidic residues" evidence="6">
    <location>
        <begin position="324"/>
        <end position="348"/>
    </location>
</feature>
<feature type="domain" description="Protein kinase" evidence="7">
    <location>
        <begin position="1"/>
        <end position="219"/>
    </location>
</feature>
<dbReference type="OrthoDB" id="193931at2759"/>
<dbReference type="GO" id="GO:0035556">
    <property type="term" value="P:intracellular signal transduction"/>
    <property type="evidence" value="ECO:0007669"/>
    <property type="project" value="TreeGrafter"/>
</dbReference>
<feature type="compositionally biased region" description="Pro residues" evidence="6">
    <location>
        <begin position="254"/>
        <end position="264"/>
    </location>
</feature>
<dbReference type="SMART" id="SM00220">
    <property type="entry name" value="S_TKc"/>
    <property type="match status" value="1"/>
</dbReference>